<dbReference type="InterPro" id="IPR004797">
    <property type="entry name" value="Competence_ComEC/Rec2"/>
</dbReference>
<dbReference type="SMART" id="SM00849">
    <property type="entry name" value="Lactamase_B"/>
    <property type="match status" value="1"/>
</dbReference>
<dbReference type="Pfam" id="PF03772">
    <property type="entry name" value="Competence"/>
    <property type="match status" value="1"/>
</dbReference>
<dbReference type="Pfam" id="PF00753">
    <property type="entry name" value="Lactamase_B"/>
    <property type="match status" value="1"/>
</dbReference>
<dbReference type="SUPFAM" id="SSF56281">
    <property type="entry name" value="Metallo-hydrolase/oxidoreductase"/>
    <property type="match status" value="1"/>
</dbReference>
<dbReference type="InterPro" id="IPR025405">
    <property type="entry name" value="DUF4131"/>
</dbReference>
<dbReference type="PANTHER" id="PTHR30619">
    <property type="entry name" value="DNA INTERNALIZATION/COMPETENCE PROTEIN COMEC/REC2"/>
    <property type="match status" value="1"/>
</dbReference>
<dbReference type="GO" id="GO:0016787">
    <property type="term" value="F:hydrolase activity"/>
    <property type="evidence" value="ECO:0007669"/>
    <property type="project" value="UniProtKB-KW"/>
</dbReference>
<keyword evidence="3 6" id="KW-0812">Transmembrane</keyword>
<evidence type="ECO:0000256" key="3">
    <source>
        <dbReference type="ARBA" id="ARBA00022692"/>
    </source>
</evidence>
<dbReference type="PANTHER" id="PTHR30619:SF1">
    <property type="entry name" value="RECOMBINATION PROTEIN 2"/>
    <property type="match status" value="1"/>
</dbReference>
<gene>
    <name evidence="8" type="ORF">M983_2801</name>
</gene>
<evidence type="ECO:0000256" key="6">
    <source>
        <dbReference type="SAM" id="Phobius"/>
    </source>
</evidence>
<evidence type="ECO:0000256" key="4">
    <source>
        <dbReference type="ARBA" id="ARBA00022989"/>
    </source>
</evidence>
<dbReference type="InterPro" id="IPR052159">
    <property type="entry name" value="Competence_DNA_uptake"/>
</dbReference>
<dbReference type="GO" id="GO:0005886">
    <property type="term" value="C:plasma membrane"/>
    <property type="evidence" value="ECO:0007669"/>
    <property type="project" value="UniProtKB-SubCell"/>
</dbReference>
<accession>A0A198FEF3</accession>
<dbReference type="OrthoDB" id="9761531at2"/>
<feature type="transmembrane region" description="Helical" evidence="6">
    <location>
        <begin position="490"/>
        <end position="509"/>
    </location>
</feature>
<dbReference type="GO" id="GO:0030420">
    <property type="term" value="P:establishment of competence for transformation"/>
    <property type="evidence" value="ECO:0007669"/>
    <property type="project" value="InterPro"/>
</dbReference>
<keyword evidence="9" id="KW-1185">Reference proteome</keyword>
<evidence type="ECO:0000256" key="1">
    <source>
        <dbReference type="ARBA" id="ARBA00004651"/>
    </source>
</evidence>
<evidence type="ECO:0000259" key="7">
    <source>
        <dbReference type="SMART" id="SM00849"/>
    </source>
</evidence>
<dbReference type="PATRIC" id="fig|1354337.4.peg.2871"/>
<keyword evidence="5 6" id="KW-0472">Membrane</keyword>
<dbReference type="RefSeq" id="WP_066752279.1">
    <property type="nucleotide sequence ID" value="NZ_LXEN01000140.1"/>
</dbReference>
<evidence type="ECO:0000256" key="5">
    <source>
        <dbReference type="ARBA" id="ARBA00023136"/>
    </source>
</evidence>
<protein>
    <submittedName>
        <fullName evidence="8">Metallo-beta-lactamase superfamily hydrolase</fullName>
        <ecNumber evidence="8">3.-.-.-</ecNumber>
    </submittedName>
</protein>
<dbReference type="NCBIfam" id="TIGR00361">
    <property type="entry name" value="ComEC_Rec2"/>
    <property type="match status" value="1"/>
</dbReference>
<feature type="transmembrane region" description="Helical" evidence="6">
    <location>
        <begin position="429"/>
        <end position="455"/>
    </location>
</feature>
<dbReference type="InterPro" id="IPR036866">
    <property type="entry name" value="RibonucZ/Hydroxyglut_hydro"/>
</dbReference>
<keyword evidence="2" id="KW-1003">Cell membrane</keyword>
<feature type="domain" description="Metallo-beta-lactamase" evidence="7">
    <location>
        <begin position="545"/>
        <end position="727"/>
    </location>
</feature>
<proteinExistence type="predicted"/>
<dbReference type="InterPro" id="IPR001279">
    <property type="entry name" value="Metallo-B-lactamas"/>
</dbReference>
<dbReference type="STRING" id="1354337.M983_2801"/>
<organism evidence="8 9">
    <name type="scientific">Proteus myxofaciens ATCC 19692</name>
    <dbReference type="NCBI Taxonomy" id="1354337"/>
    <lineage>
        <taxon>Bacteria</taxon>
        <taxon>Pseudomonadati</taxon>
        <taxon>Pseudomonadota</taxon>
        <taxon>Gammaproteobacteria</taxon>
        <taxon>Enterobacterales</taxon>
        <taxon>Morganellaceae</taxon>
        <taxon>Proteus</taxon>
    </lineage>
</organism>
<feature type="transmembrane region" description="Helical" evidence="6">
    <location>
        <begin position="338"/>
        <end position="357"/>
    </location>
</feature>
<comment type="caution">
    <text evidence="8">The sequence shown here is derived from an EMBL/GenBank/DDBJ whole genome shotgun (WGS) entry which is preliminary data.</text>
</comment>
<feature type="transmembrane region" description="Helical" evidence="6">
    <location>
        <begin position="393"/>
        <end position="417"/>
    </location>
</feature>
<dbReference type="EMBL" id="LXEN01000140">
    <property type="protein sequence ID" value="OAT23268.1"/>
    <property type="molecule type" value="Genomic_DNA"/>
</dbReference>
<keyword evidence="8" id="KW-0378">Hydrolase</keyword>
<sequence length="792" mass="91782">MIVFKKWNIIFNQFKVLTNYRYFYSDYLDALRFTSLTLDQLALAILLGCFPLLLQEALFSGKTQLIIVLLAIILLFIPFSLSRFLAIFLFCWCYSNFTALSLLSQTTKMADSITTIKTQIVDYRQLADGNVIVKVNVPKKSLFSTALYANLYWRNPPKNIIIGQYWQFSTQFRAVHSYLNEGGFDSQKYAVSIKETLTGKILSATLIRSHVSYLTKFRQHISYYWQIAKNKGEIYALVLGDKRYISAENKNLYMKTGVAHLIVISGLHIGLAAFLGWNIARVIQFVFPLHWINPQFPLMISWLFGLFYAGLSGWGIPATRAVIGLTVWIFLHWHSRLFLPWQWALWSAALILIIEPLSILSGSFWLSFSAVFAIIFWYWFYPLNEKYRYLKRWFIVRLVHLQLGLLIILLPLQYYLFNGGNPFSFIANLWAVPIISFITVPLIMISLLLSFFPFIPFFQVTLWHWVDLSISFAFWCAPTFLPYWRYSGELPLIIAISGFAIIAIIKMSWWRSHFIFLIVVGAYLYCEFNRSSRYQWRMSMLDVGHGLAIILEKEGEAIIYDTGIRWKSGGSIAKSVIIPYLENHRLKPVALIISHDHLDHTGGIDDLLINYPQLTIRSSFDDPRHLPCIQGESWQWKNITFEALWPIKTSHSPKNNSSCVIKVTDGKRHILLTGDLEKEGEAQLLRLKKHQLNADILQVPHHGSQTSSTLAFIHAVSPKFALVSVARYSPWRLPSDTVHRRYKKEAIKWLTTSISGQISIEFSQRNIDVFTYRGDIFPRWYHQWFGILAFPE</sequence>
<comment type="subcellular location">
    <subcellularLocation>
        <location evidence="1">Cell membrane</location>
        <topology evidence="1">Multi-pass membrane protein</topology>
    </subcellularLocation>
</comment>
<evidence type="ECO:0000313" key="8">
    <source>
        <dbReference type="EMBL" id="OAT23268.1"/>
    </source>
</evidence>
<feature type="transmembrane region" description="Helical" evidence="6">
    <location>
        <begin position="65"/>
        <end position="81"/>
    </location>
</feature>
<dbReference type="Gene3D" id="3.60.15.10">
    <property type="entry name" value="Ribonuclease Z/Hydroxyacylglutathione hydrolase-like"/>
    <property type="match status" value="1"/>
</dbReference>
<feature type="transmembrane region" description="Helical" evidence="6">
    <location>
        <begin position="258"/>
        <end position="280"/>
    </location>
</feature>
<evidence type="ECO:0000256" key="2">
    <source>
        <dbReference type="ARBA" id="ARBA00022475"/>
    </source>
</evidence>
<feature type="transmembrane region" description="Helical" evidence="6">
    <location>
        <begin position="30"/>
        <end position="53"/>
    </location>
</feature>
<dbReference type="InterPro" id="IPR004477">
    <property type="entry name" value="ComEC_N"/>
</dbReference>
<feature type="transmembrane region" description="Helical" evidence="6">
    <location>
        <begin position="363"/>
        <end position="381"/>
    </location>
</feature>
<dbReference type="InterPro" id="IPR035681">
    <property type="entry name" value="ComA-like_MBL"/>
</dbReference>
<feature type="transmembrane region" description="Helical" evidence="6">
    <location>
        <begin position="300"/>
        <end position="331"/>
    </location>
</feature>
<dbReference type="EC" id="3.-.-.-" evidence="8"/>
<dbReference type="CDD" id="cd07731">
    <property type="entry name" value="ComA-like_MBL-fold"/>
    <property type="match status" value="1"/>
</dbReference>
<dbReference type="NCBIfam" id="TIGR00360">
    <property type="entry name" value="ComEC_N-term"/>
    <property type="match status" value="1"/>
</dbReference>
<dbReference type="Pfam" id="PF13567">
    <property type="entry name" value="DUF4131"/>
    <property type="match status" value="1"/>
</dbReference>
<name>A0A198FEF3_9GAMM</name>
<evidence type="ECO:0000313" key="9">
    <source>
        <dbReference type="Proteomes" id="UP000094023"/>
    </source>
</evidence>
<dbReference type="Proteomes" id="UP000094023">
    <property type="component" value="Unassembled WGS sequence"/>
</dbReference>
<dbReference type="AlphaFoldDB" id="A0A198FEF3"/>
<reference evidence="8 9" key="1">
    <citation type="submission" date="2016-04" db="EMBL/GenBank/DDBJ databases">
        <title>ATOL: Assembling a taxonomically balanced genome-scale reconstruction of the evolutionary history of the Enterobacteriaceae.</title>
        <authorList>
            <person name="Plunkett G.III."/>
            <person name="Neeno-Eckwall E.C."/>
            <person name="Glasner J.D."/>
            <person name="Perna N.T."/>
        </authorList>
    </citation>
    <scope>NUCLEOTIDE SEQUENCE [LARGE SCALE GENOMIC DNA]</scope>
    <source>
        <strain evidence="8 9">ATCC 19692</strain>
    </source>
</reference>
<keyword evidence="4 6" id="KW-1133">Transmembrane helix</keyword>